<dbReference type="EMBL" id="CP002788">
    <property type="protein sequence ID" value="AEF43160.1"/>
    <property type="molecule type" value="Genomic_DNA"/>
</dbReference>
<proteinExistence type="predicted"/>
<accession>F6ESN9</accession>
<keyword evidence="1" id="KW-0614">Plasmid</keyword>
<dbReference type="Proteomes" id="UP000009235">
    <property type="component" value="Plasmid pAS9A-2"/>
</dbReference>
<name>F6ESN9_HOYSD</name>
<geneLocation type="plasmid" evidence="1 2">
    <name>pAS9A-2</name>
</geneLocation>
<protein>
    <submittedName>
        <fullName evidence="1">Uncharacterized protein</fullName>
    </submittedName>
</protein>
<reference evidence="1 2" key="1">
    <citation type="journal article" date="2011" name="J. Bacteriol.">
        <title>Complete genome sequence of Amycolicicoccus subflavus DQS3-9A1T, an actinomycete isolated from crude oil-polluted soil.</title>
        <authorList>
            <person name="Cai M."/>
            <person name="Chen W.M."/>
            <person name="Nie Y."/>
            <person name="Chi C.Q."/>
            <person name="Wang Y.N."/>
            <person name="Tang Y.Q."/>
            <person name="Li G.Y."/>
            <person name="Wu X.L."/>
        </authorList>
    </citation>
    <scope>NUCLEOTIDE SEQUENCE [LARGE SCALE GENOMIC DNA]</scope>
    <source>
        <strain evidence="2">DSM 45089 / DQS3-9A1</strain>
        <plasmid evidence="1 2">pAS9A-2</plasmid>
    </source>
</reference>
<keyword evidence="2" id="KW-1185">Reference proteome</keyword>
<dbReference type="AlphaFoldDB" id="F6ESN9"/>
<evidence type="ECO:0000313" key="2">
    <source>
        <dbReference type="Proteomes" id="UP000009235"/>
    </source>
</evidence>
<gene>
    <name evidence="1" type="ordered locus">AS9A_P20116</name>
</gene>
<dbReference type="HOGENOM" id="CLU_3323731_0_0_11"/>
<organism evidence="1 2">
    <name type="scientific">Hoyosella subflava (strain DSM 45089 / JCM 17490 / NBRC 109087 / DQS3-9A1)</name>
    <name type="common">Amycolicicoccus subflavus</name>
    <dbReference type="NCBI Taxonomy" id="443218"/>
    <lineage>
        <taxon>Bacteria</taxon>
        <taxon>Bacillati</taxon>
        <taxon>Actinomycetota</taxon>
        <taxon>Actinomycetes</taxon>
        <taxon>Mycobacteriales</taxon>
        <taxon>Hoyosellaceae</taxon>
        <taxon>Hoyosella</taxon>
    </lineage>
</organism>
<sequence length="38" mass="4137">MSQLSTPTGLVDPPTRGGLLYFITQFDHYVGIPVRDSG</sequence>
<evidence type="ECO:0000313" key="1">
    <source>
        <dbReference type="EMBL" id="AEF43160.1"/>
    </source>
</evidence>
<dbReference type="KEGG" id="asd:AS9A_P20116"/>